<dbReference type="Pfam" id="PF07690">
    <property type="entry name" value="MFS_1"/>
    <property type="match status" value="1"/>
</dbReference>
<accession>A0ABT8D633</accession>
<keyword evidence="4 6" id="KW-1133">Transmembrane helix</keyword>
<evidence type="ECO:0000256" key="6">
    <source>
        <dbReference type="SAM" id="Phobius"/>
    </source>
</evidence>
<feature type="transmembrane region" description="Helical" evidence="6">
    <location>
        <begin position="75"/>
        <end position="94"/>
    </location>
</feature>
<name>A0ABT8D633_9RHOB</name>
<organism evidence="7 8">
    <name type="scientific">Paracoccus cavernae</name>
    <dbReference type="NCBI Taxonomy" id="1571207"/>
    <lineage>
        <taxon>Bacteria</taxon>
        <taxon>Pseudomonadati</taxon>
        <taxon>Pseudomonadota</taxon>
        <taxon>Alphaproteobacteria</taxon>
        <taxon>Rhodobacterales</taxon>
        <taxon>Paracoccaceae</taxon>
        <taxon>Paracoccus</taxon>
    </lineage>
</organism>
<evidence type="ECO:0000313" key="7">
    <source>
        <dbReference type="EMBL" id="MDN3711267.1"/>
    </source>
</evidence>
<dbReference type="Gene3D" id="1.20.1250.20">
    <property type="entry name" value="MFS general substrate transporter like domains"/>
    <property type="match status" value="1"/>
</dbReference>
<dbReference type="InterPro" id="IPR036259">
    <property type="entry name" value="MFS_trans_sf"/>
</dbReference>
<feature type="transmembrane region" description="Helical" evidence="6">
    <location>
        <begin position="224"/>
        <end position="248"/>
    </location>
</feature>
<feature type="transmembrane region" description="Helical" evidence="6">
    <location>
        <begin position="260"/>
        <end position="281"/>
    </location>
</feature>
<feature type="transmembrane region" description="Helical" evidence="6">
    <location>
        <begin position="159"/>
        <end position="183"/>
    </location>
</feature>
<proteinExistence type="predicted"/>
<sequence>MGNPRAAAYIFASCMLALTQGIAMNMVTVNLPQIQGQLDLSANEASWLAAAYMAPNVSLALAMLKVRDVIGLRRFAEISISIFICVSLTNLWITSLESALVTRFFSGMAAAPLTSLAMLYMMEAFPQDKKVRLAPPLSLLNTTLGAPVARLISPSVLDAGGIYGIVLIDLGMGLIAGGLVLVLPLAKQAPRTTPIVSMDVLVYLTLAFGLGSIAVVLVLGRPYWWFQAPWLGVTLATGLALLAVAALLELNRKVPMFDLGWIFSPAILRFAAIMLIFRMVVSEQFTGTTMLQALGLQNEQLAGLSWMILLSSIAGGLCCAFVMKPGDLARSSQIHLVALALLAAGAWLDSFSTSQTRPQDMMLSQGMIAFATTMFLPPRWWRD</sequence>
<dbReference type="InterPro" id="IPR011701">
    <property type="entry name" value="MFS"/>
</dbReference>
<feature type="transmembrane region" description="Helical" evidence="6">
    <location>
        <begin position="100"/>
        <end position="121"/>
    </location>
</feature>
<reference evidence="8" key="1">
    <citation type="journal article" date="2019" name="Int. J. Syst. Evol. Microbiol.">
        <title>The Global Catalogue of Microorganisms (GCM) 10K type strain sequencing project: providing services to taxonomists for standard genome sequencing and annotation.</title>
        <authorList>
            <consortium name="The Broad Institute Genomics Platform"/>
            <consortium name="The Broad Institute Genome Sequencing Center for Infectious Disease"/>
            <person name="Wu L."/>
            <person name="Ma J."/>
        </authorList>
    </citation>
    <scope>NUCLEOTIDE SEQUENCE [LARGE SCALE GENOMIC DNA]</scope>
    <source>
        <strain evidence="8">CECT 8482</strain>
    </source>
</reference>
<keyword evidence="8" id="KW-1185">Reference proteome</keyword>
<evidence type="ECO:0000256" key="3">
    <source>
        <dbReference type="ARBA" id="ARBA00022692"/>
    </source>
</evidence>
<dbReference type="SUPFAM" id="SSF103473">
    <property type="entry name" value="MFS general substrate transporter"/>
    <property type="match status" value="1"/>
</dbReference>
<evidence type="ECO:0000313" key="8">
    <source>
        <dbReference type="Proteomes" id="UP001243846"/>
    </source>
</evidence>
<evidence type="ECO:0000256" key="4">
    <source>
        <dbReference type="ARBA" id="ARBA00022989"/>
    </source>
</evidence>
<comment type="subcellular location">
    <subcellularLocation>
        <location evidence="1">Membrane</location>
        <topology evidence="1">Multi-pass membrane protein</topology>
    </subcellularLocation>
</comment>
<feature type="transmembrane region" description="Helical" evidence="6">
    <location>
        <begin position="301"/>
        <end position="322"/>
    </location>
</feature>
<keyword evidence="5 6" id="KW-0472">Membrane</keyword>
<dbReference type="PANTHER" id="PTHR42718:SF9">
    <property type="entry name" value="MAJOR FACILITATOR SUPERFAMILY MULTIDRUG TRANSPORTER MFSC"/>
    <property type="match status" value="1"/>
</dbReference>
<evidence type="ECO:0000256" key="2">
    <source>
        <dbReference type="ARBA" id="ARBA00022448"/>
    </source>
</evidence>
<gene>
    <name evidence="7" type="ORF">QWZ10_04390</name>
</gene>
<evidence type="ECO:0000256" key="5">
    <source>
        <dbReference type="ARBA" id="ARBA00023136"/>
    </source>
</evidence>
<dbReference type="PANTHER" id="PTHR42718">
    <property type="entry name" value="MAJOR FACILITATOR SUPERFAMILY MULTIDRUG TRANSPORTER MFSC"/>
    <property type="match status" value="1"/>
</dbReference>
<comment type="caution">
    <text evidence="7">The sequence shown here is derived from an EMBL/GenBank/DDBJ whole genome shotgun (WGS) entry which is preliminary data.</text>
</comment>
<evidence type="ECO:0000256" key="1">
    <source>
        <dbReference type="ARBA" id="ARBA00004141"/>
    </source>
</evidence>
<protein>
    <submittedName>
        <fullName evidence="7">MFS transporter</fullName>
    </submittedName>
</protein>
<keyword evidence="2" id="KW-0813">Transport</keyword>
<dbReference type="Proteomes" id="UP001243846">
    <property type="component" value="Unassembled WGS sequence"/>
</dbReference>
<keyword evidence="3 6" id="KW-0812">Transmembrane</keyword>
<feature type="transmembrane region" description="Helical" evidence="6">
    <location>
        <begin position="195"/>
        <end position="218"/>
    </location>
</feature>
<dbReference type="RefSeq" id="WP_377785933.1">
    <property type="nucleotide sequence ID" value="NZ_JBHUOC010000001.1"/>
</dbReference>
<dbReference type="EMBL" id="JAUFRC010000001">
    <property type="protein sequence ID" value="MDN3711267.1"/>
    <property type="molecule type" value="Genomic_DNA"/>
</dbReference>